<evidence type="ECO:0000256" key="5">
    <source>
        <dbReference type="PROSITE-ProRule" id="PRU01248"/>
    </source>
</evidence>
<reference evidence="8 9" key="1">
    <citation type="submission" date="2019-02" db="EMBL/GenBank/DDBJ databases">
        <title>Draft Genome Sequence of the Prevotella sp. BCRC 81118, Isolated from Human Feces.</title>
        <authorList>
            <person name="Huang C.-H."/>
        </authorList>
    </citation>
    <scope>NUCLEOTIDE SEQUENCE [LARGE SCALE GENOMIC DNA]</scope>
    <source>
        <strain evidence="8 9">BCRC 81118</strain>
    </source>
</reference>
<feature type="domain" description="Tyr recombinase" evidence="6">
    <location>
        <begin position="127"/>
        <end position="313"/>
    </location>
</feature>
<dbReference type="InterPro" id="IPR044068">
    <property type="entry name" value="CB"/>
</dbReference>
<gene>
    <name evidence="8" type="ORF">EXN75_14485</name>
</gene>
<dbReference type="PANTHER" id="PTHR30349">
    <property type="entry name" value="PHAGE INTEGRASE-RELATED"/>
    <property type="match status" value="1"/>
</dbReference>
<dbReference type="InterPro" id="IPR013762">
    <property type="entry name" value="Integrase-like_cat_sf"/>
</dbReference>
<accession>A0A4Y8V5Y6</accession>
<proteinExistence type="predicted"/>
<organism evidence="8 9">
    <name type="scientific">Segatella hominis</name>
    <dbReference type="NCBI Taxonomy" id="2518605"/>
    <lineage>
        <taxon>Bacteria</taxon>
        <taxon>Pseudomonadati</taxon>
        <taxon>Bacteroidota</taxon>
        <taxon>Bacteroidia</taxon>
        <taxon>Bacteroidales</taxon>
        <taxon>Prevotellaceae</taxon>
        <taxon>Segatella</taxon>
    </lineage>
</organism>
<dbReference type="InterPro" id="IPR050090">
    <property type="entry name" value="Tyrosine_recombinase_XerCD"/>
</dbReference>
<evidence type="ECO:0000313" key="9">
    <source>
        <dbReference type="Proteomes" id="UP000297872"/>
    </source>
</evidence>
<dbReference type="PANTHER" id="PTHR30349:SF81">
    <property type="entry name" value="TYROSINE RECOMBINASE XERC"/>
    <property type="match status" value="1"/>
</dbReference>
<evidence type="ECO:0000256" key="3">
    <source>
        <dbReference type="ARBA" id="ARBA00023125"/>
    </source>
</evidence>
<evidence type="ECO:0000256" key="1">
    <source>
        <dbReference type="ARBA" id="ARBA00022829"/>
    </source>
</evidence>
<dbReference type="Gene3D" id="1.10.150.130">
    <property type="match status" value="1"/>
</dbReference>
<evidence type="ECO:0000313" key="8">
    <source>
        <dbReference type="EMBL" id="TFH76192.1"/>
    </source>
</evidence>
<dbReference type="GO" id="GO:0007059">
    <property type="term" value="P:chromosome segregation"/>
    <property type="evidence" value="ECO:0007669"/>
    <property type="project" value="UniProtKB-KW"/>
</dbReference>
<keyword evidence="9" id="KW-1185">Reference proteome</keyword>
<dbReference type="GO" id="GO:0015074">
    <property type="term" value="P:DNA integration"/>
    <property type="evidence" value="ECO:0007669"/>
    <property type="project" value="UniProtKB-KW"/>
</dbReference>
<dbReference type="InterPro" id="IPR010998">
    <property type="entry name" value="Integrase_recombinase_N"/>
</dbReference>
<keyword evidence="4" id="KW-0233">DNA recombination</keyword>
<feature type="domain" description="Core-binding (CB)" evidence="7">
    <location>
        <begin position="10"/>
        <end position="103"/>
    </location>
</feature>
<name>A0A4Y8V5Y6_9BACT</name>
<dbReference type="SUPFAM" id="SSF56349">
    <property type="entry name" value="DNA breaking-rejoining enzymes"/>
    <property type="match status" value="1"/>
</dbReference>
<dbReference type="OrthoDB" id="107900at2"/>
<dbReference type="Proteomes" id="UP000297872">
    <property type="component" value="Unassembled WGS sequence"/>
</dbReference>
<dbReference type="Pfam" id="PF00589">
    <property type="entry name" value="Phage_integrase"/>
    <property type="match status" value="1"/>
</dbReference>
<keyword evidence="3 5" id="KW-0238">DNA-binding</keyword>
<dbReference type="PROSITE" id="PS51898">
    <property type="entry name" value="TYR_RECOMBINASE"/>
    <property type="match status" value="1"/>
</dbReference>
<evidence type="ECO:0000256" key="4">
    <source>
        <dbReference type="ARBA" id="ARBA00023172"/>
    </source>
</evidence>
<dbReference type="Gene3D" id="1.10.443.10">
    <property type="entry name" value="Intergrase catalytic core"/>
    <property type="match status" value="1"/>
</dbReference>
<comment type="caution">
    <text evidence="8">The sequence shown here is derived from an EMBL/GenBank/DDBJ whole genome shotgun (WGS) entry which is preliminary data.</text>
</comment>
<evidence type="ECO:0000259" key="6">
    <source>
        <dbReference type="PROSITE" id="PS51898"/>
    </source>
</evidence>
<dbReference type="PROSITE" id="PS51900">
    <property type="entry name" value="CB"/>
    <property type="match status" value="1"/>
</dbReference>
<dbReference type="GO" id="GO:0003677">
    <property type="term" value="F:DNA binding"/>
    <property type="evidence" value="ECO:0007669"/>
    <property type="project" value="UniProtKB-UniRule"/>
</dbReference>
<dbReference type="EMBL" id="SGVY01000054">
    <property type="protein sequence ID" value="TFH76192.1"/>
    <property type="molecule type" value="Genomic_DNA"/>
</dbReference>
<dbReference type="RefSeq" id="WP_118120469.1">
    <property type="nucleotide sequence ID" value="NZ_SGVY01000054.1"/>
</dbReference>
<dbReference type="GO" id="GO:0006310">
    <property type="term" value="P:DNA recombination"/>
    <property type="evidence" value="ECO:0007669"/>
    <property type="project" value="UniProtKB-KW"/>
</dbReference>
<keyword evidence="2" id="KW-0229">DNA integration</keyword>
<evidence type="ECO:0000256" key="2">
    <source>
        <dbReference type="ARBA" id="ARBA00022908"/>
    </source>
</evidence>
<evidence type="ECO:0000259" key="7">
    <source>
        <dbReference type="PROSITE" id="PS51900"/>
    </source>
</evidence>
<protein>
    <submittedName>
        <fullName evidence="8">Integrase</fullName>
    </submittedName>
</protein>
<sequence>MGKSKHEKESYLGYWVRAFLCTYLTNIRNLSGNTMRAYRDAIKQLVSFVCKDRHIRAEEILVTDITSKVATSFLNDIEISRKCSIKTRNLRLSAIIALAKYIASNSPEHIEWCREIRNIPVKKAPRTQITYLEKSEMDALLNTPAKNTEQGWRDYVLLLFLYNTGARAEEAASLKIGDVYLPKGKGLAVVSILGKGGKTRRCPLWDDTCKALRGIIADRFSEEHVFLNRQHLPMSRFGVYEMVTRHADTLSKVMPSIKGKRVTPHTIRHTTATHLLQAGVDINTIRAWLGHVSVETTNIYAEVNMEMKAKALKSCEVKSEKTNYRWKDDKNLMDFLDSLK</sequence>
<dbReference type="AlphaFoldDB" id="A0A4Y8V5Y6"/>
<dbReference type="InterPro" id="IPR011010">
    <property type="entry name" value="DNA_brk_join_enz"/>
</dbReference>
<dbReference type="InterPro" id="IPR002104">
    <property type="entry name" value="Integrase_catalytic"/>
</dbReference>
<keyword evidence="1" id="KW-0159">Chromosome partition</keyword>
<dbReference type="GeneID" id="302996473"/>